<feature type="transmembrane region" description="Helical" evidence="1">
    <location>
        <begin position="292"/>
        <end position="313"/>
    </location>
</feature>
<keyword evidence="1" id="KW-1133">Transmembrane helix</keyword>
<name>A0ABV8GJ23_9ACTN</name>
<feature type="transmembrane region" description="Helical" evidence="1">
    <location>
        <begin position="177"/>
        <end position="198"/>
    </location>
</feature>
<proteinExistence type="predicted"/>
<dbReference type="RefSeq" id="WP_379532813.1">
    <property type="nucleotide sequence ID" value="NZ_JBHSBI010000024.1"/>
</dbReference>
<dbReference type="EMBL" id="JBHSBI010000024">
    <property type="protein sequence ID" value="MFC4012925.1"/>
    <property type="molecule type" value="Genomic_DNA"/>
</dbReference>
<sequence>MARNLPLRLPAIFGIAAIAIYLVGFARMRSAVLTTMPTVTADDAAFLDHFTDMVTARTAFACAFFTVAALASLVLARAKPTGAVLLTAGLLTPFYLLGLYLVYDANPAQIMLWLEADAFTSWHVDEDATNPAWSQPALAAVLGAAAVAQLWGTLRLARGVEAAPSPTAASLFFRQPAFCAAYVAVCCFDTWLTSVTAPPPTPEESYFAHYTSTTLIKLAWNMTIGAAIALTVASGLTVAMGVAARRGRARVLVLVGMLTPAYVLGLVALVAVGPLGPIGPEMSLTSSIRPVWHVPLLAVLAGGAMVSYVRGLFALSSAPLRV</sequence>
<feature type="transmembrane region" description="Helical" evidence="1">
    <location>
        <begin position="251"/>
        <end position="272"/>
    </location>
</feature>
<protein>
    <submittedName>
        <fullName evidence="2">Uncharacterized protein</fullName>
    </submittedName>
</protein>
<reference evidence="3" key="1">
    <citation type="journal article" date="2019" name="Int. J. Syst. Evol. Microbiol.">
        <title>The Global Catalogue of Microorganisms (GCM) 10K type strain sequencing project: providing services to taxonomists for standard genome sequencing and annotation.</title>
        <authorList>
            <consortium name="The Broad Institute Genomics Platform"/>
            <consortium name="The Broad Institute Genome Sequencing Center for Infectious Disease"/>
            <person name="Wu L."/>
            <person name="Ma J."/>
        </authorList>
    </citation>
    <scope>NUCLEOTIDE SEQUENCE [LARGE SCALE GENOMIC DNA]</scope>
    <source>
        <strain evidence="3">TBRC 1276</strain>
    </source>
</reference>
<organism evidence="2 3">
    <name type="scientific">Nonomuraea purpurea</name>
    <dbReference type="NCBI Taxonomy" id="1849276"/>
    <lineage>
        <taxon>Bacteria</taxon>
        <taxon>Bacillati</taxon>
        <taxon>Actinomycetota</taxon>
        <taxon>Actinomycetes</taxon>
        <taxon>Streptosporangiales</taxon>
        <taxon>Streptosporangiaceae</taxon>
        <taxon>Nonomuraea</taxon>
    </lineage>
</organism>
<keyword evidence="3" id="KW-1185">Reference proteome</keyword>
<comment type="caution">
    <text evidence="2">The sequence shown here is derived from an EMBL/GenBank/DDBJ whole genome shotgun (WGS) entry which is preliminary data.</text>
</comment>
<keyword evidence="1" id="KW-0812">Transmembrane</keyword>
<feature type="transmembrane region" description="Helical" evidence="1">
    <location>
        <begin position="7"/>
        <end position="26"/>
    </location>
</feature>
<feature type="transmembrane region" description="Helical" evidence="1">
    <location>
        <begin position="218"/>
        <end position="244"/>
    </location>
</feature>
<gene>
    <name evidence="2" type="ORF">ACFOY2_37250</name>
</gene>
<feature type="transmembrane region" description="Helical" evidence="1">
    <location>
        <begin position="137"/>
        <end position="157"/>
    </location>
</feature>
<dbReference type="Proteomes" id="UP001595851">
    <property type="component" value="Unassembled WGS sequence"/>
</dbReference>
<accession>A0ABV8GJ23</accession>
<feature type="transmembrane region" description="Helical" evidence="1">
    <location>
        <begin position="83"/>
        <end position="103"/>
    </location>
</feature>
<evidence type="ECO:0000313" key="2">
    <source>
        <dbReference type="EMBL" id="MFC4012925.1"/>
    </source>
</evidence>
<feature type="transmembrane region" description="Helical" evidence="1">
    <location>
        <begin position="56"/>
        <end position="76"/>
    </location>
</feature>
<evidence type="ECO:0000256" key="1">
    <source>
        <dbReference type="SAM" id="Phobius"/>
    </source>
</evidence>
<evidence type="ECO:0000313" key="3">
    <source>
        <dbReference type="Proteomes" id="UP001595851"/>
    </source>
</evidence>
<keyword evidence="1" id="KW-0472">Membrane</keyword>